<dbReference type="InterPro" id="IPR029058">
    <property type="entry name" value="AB_hydrolase_fold"/>
</dbReference>
<dbReference type="EMBL" id="OMOR01000001">
    <property type="protein sequence ID" value="SPH20928.1"/>
    <property type="molecule type" value="Genomic_DNA"/>
</dbReference>
<dbReference type="OrthoDB" id="70513at2"/>
<name>A0A2R8BCY5_9RHOB</name>
<dbReference type="SUPFAM" id="SSF53474">
    <property type="entry name" value="alpha/beta-Hydrolases"/>
    <property type="match status" value="1"/>
</dbReference>
<dbReference type="Gene3D" id="3.40.50.1820">
    <property type="entry name" value="alpha/beta hydrolase"/>
    <property type="match status" value="1"/>
</dbReference>
<dbReference type="Proteomes" id="UP000244880">
    <property type="component" value="Unassembled WGS sequence"/>
</dbReference>
<accession>A0A2R8BCY5</accession>
<dbReference type="AlphaFoldDB" id="A0A2R8BCY5"/>
<organism evidence="1 2">
    <name type="scientific">Ascidiaceihabitans donghaensis</name>
    <dbReference type="NCBI Taxonomy" id="1510460"/>
    <lineage>
        <taxon>Bacteria</taxon>
        <taxon>Pseudomonadati</taxon>
        <taxon>Pseudomonadota</taxon>
        <taxon>Alphaproteobacteria</taxon>
        <taxon>Rhodobacterales</taxon>
        <taxon>Paracoccaceae</taxon>
        <taxon>Ascidiaceihabitans</taxon>
    </lineage>
</organism>
<evidence type="ECO:0000313" key="1">
    <source>
        <dbReference type="EMBL" id="SPH20928.1"/>
    </source>
</evidence>
<sequence length="284" mass="32128">MPDKKIGVVVVHGIGSQGDKRPDTSGEITFSKEMHKRVMKGLGPQTADVAWREVFWSDVLQGRQDAYLKKIKRKTGWDTVRKFVMSNLSDAASYQLTPDGLDRTYQDIHQRVEDTIRDMEADIGPDGQIVVLAHSLGGHIMSNYIYDQQAHMRRNDGQGMHGSALQNMTTVSGLITFGCNIPVFVFSYPEEEVTPIDFPGTALPDAKRFKTWWYNFYDKQDILGYPMADTSPAYGDLSKAKKLRDVSINAGSTFSAWNPLSHNAYWRDSDVIDPIIRFIQNMLR</sequence>
<evidence type="ECO:0000313" key="2">
    <source>
        <dbReference type="Proteomes" id="UP000244880"/>
    </source>
</evidence>
<keyword evidence="2" id="KW-1185">Reference proteome</keyword>
<evidence type="ECO:0008006" key="3">
    <source>
        <dbReference type="Google" id="ProtNLM"/>
    </source>
</evidence>
<dbReference type="RefSeq" id="WP_108828070.1">
    <property type="nucleotide sequence ID" value="NZ_OMOR01000001.1"/>
</dbReference>
<gene>
    <name evidence="1" type="ORF">ASD8599_01669</name>
</gene>
<proteinExistence type="predicted"/>
<protein>
    <recommendedName>
        <fullName evidence="3">AB hydrolase-1 domain-containing protein</fullName>
    </recommendedName>
</protein>
<reference evidence="1 2" key="1">
    <citation type="submission" date="2018-03" db="EMBL/GenBank/DDBJ databases">
        <authorList>
            <person name="Keele B.F."/>
        </authorList>
    </citation>
    <scope>NUCLEOTIDE SEQUENCE [LARGE SCALE GENOMIC DNA]</scope>
    <source>
        <strain evidence="1 2">CECT 8599</strain>
    </source>
</reference>